<evidence type="ECO:0000313" key="3">
    <source>
        <dbReference type="Proteomes" id="UP000680038"/>
    </source>
</evidence>
<dbReference type="EMBL" id="CAJRAF010000002">
    <property type="protein sequence ID" value="CAG5008050.1"/>
    <property type="molecule type" value="Genomic_DNA"/>
</dbReference>
<dbReference type="AlphaFoldDB" id="A0A916N628"/>
<dbReference type="PROSITE" id="PS51257">
    <property type="entry name" value="PROKAR_LIPOPROTEIN"/>
    <property type="match status" value="1"/>
</dbReference>
<gene>
    <name evidence="2" type="ORF">DYBT9275_04183</name>
</gene>
<evidence type="ECO:0000313" key="2">
    <source>
        <dbReference type="EMBL" id="CAG5008050.1"/>
    </source>
</evidence>
<protein>
    <recommendedName>
        <fullName evidence="1">DUF4136 domain-containing protein</fullName>
    </recommendedName>
</protein>
<dbReference type="InterPro" id="IPR025411">
    <property type="entry name" value="DUF4136"/>
</dbReference>
<dbReference type="Pfam" id="PF13590">
    <property type="entry name" value="DUF4136"/>
    <property type="match status" value="1"/>
</dbReference>
<keyword evidence="3" id="KW-1185">Reference proteome</keyword>
<evidence type="ECO:0000259" key="1">
    <source>
        <dbReference type="Pfam" id="PF13590"/>
    </source>
</evidence>
<dbReference type="Proteomes" id="UP000680038">
    <property type="component" value="Unassembled WGS sequence"/>
</dbReference>
<proteinExistence type="predicted"/>
<feature type="domain" description="DUF4136" evidence="1">
    <location>
        <begin position="31"/>
        <end position="178"/>
    </location>
</feature>
<sequence>MKTLACVLIGLFLISGCNPGYKILKSQSEPGFRLSGYSTFGFYEIEASGDTIPASFERNITIIKTAISKNLQKLGLNEARDPALKINIALLVQEKSQTRQTDFRTDGLPRYMGQRRYSWKSEEVVIEKYRQGTMLIDLVNAADNQMVWKGGSEGIIPDKQDLEADINQMVDKIFEKIPH</sequence>
<dbReference type="Gene3D" id="3.30.160.670">
    <property type="match status" value="1"/>
</dbReference>
<accession>A0A916N628</accession>
<dbReference type="RefSeq" id="WP_215240585.1">
    <property type="nucleotide sequence ID" value="NZ_CAJRAF010000002.1"/>
</dbReference>
<organism evidence="2 3">
    <name type="scientific">Dyadobacter helix</name>
    <dbReference type="NCBI Taxonomy" id="2822344"/>
    <lineage>
        <taxon>Bacteria</taxon>
        <taxon>Pseudomonadati</taxon>
        <taxon>Bacteroidota</taxon>
        <taxon>Cytophagia</taxon>
        <taxon>Cytophagales</taxon>
        <taxon>Spirosomataceae</taxon>
        <taxon>Dyadobacter</taxon>
    </lineage>
</organism>
<comment type="caution">
    <text evidence="2">The sequence shown here is derived from an EMBL/GenBank/DDBJ whole genome shotgun (WGS) entry which is preliminary data.</text>
</comment>
<reference evidence="2" key="1">
    <citation type="submission" date="2021-04" db="EMBL/GenBank/DDBJ databases">
        <authorList>
            <person name="Rodrigo-Torres L."/>
            <person name="Arahal R. D."/>
            <person name="Lucena T."/>
        </authorList>
    </citation>
    <scope>NUCLEOTIDE SEQUENCE</scope>
    <source>
        <strain evidence="2">CECT 9275</strain>
    </source>
</reference>
<name>A0A916N628_9BACT</name>